<gene>
    <name evidence="1" type="ORF">LCGC14_1410520</name>
</gene>
<organism evidence="1">
    <name type="scientific">marine sediment metagenome</name>
    <dbReference type="NCBI Taxonomy" id="412755"/>
    <lineage>
        <taxon>unclassified sequences</taxon>
        <taxon>metagenomes</taxon>
        <taxon>ecological metagenomes</taxon>
    </lineage>
</organism>
<name>A0A0F9KFF8_9ZZZZ</name>
<protein>
    <submittedName>
        <fullName evidence="1">Uncharacterized protein</fullName>
    </submittedName>
</protein>
<proteinExistence type="predicted"/>
<evidence type="ECO:0000313" key="1">
    <source>
        <dbReference type="EMBL" id="KKM73431.1"/>
    </source>
</evidence>
<dbReference type="EMBL" id="LAZR01009304">
    <property type="protein sequence ID" value="KKM73431.1"/>
    <property type="molecule type" value="Genomic_DNA"/>
</dbReference>
<comment type="caution">
    <text evidence="1">The sequence shown here is derived from an EMBL/GenBank/DDBJ whole genome shotgun (WGS) entry which is preliminary data.</text>
</comment>
<dbReference type="AlphaFoldDB" id="A0A0F9KFF8"/>
<feature type="non-terminal residue" evidence="1">
    <location>
        <position position="1"/>
    </location>
</feature>
<sequence length="26" mass="2851">DAIKSDGFNSVDVVADPKLLLLPNFY</sequence>
<reference evidence="1" key="1">
    <citation type="journal article" date="2015" name="Nature">
        <title>Complex archaea that bridge the gap between prokaryotes and eukaryotes.</title>
        <authorList>
            <person name="Spang A."/>
            <person name="Saw J.H."/>
            <person name="Jorgensen S.L."/>
            <person name="Zaremba-Niedzwiedzka K."/>
            <person name="Martijn J."/>
            <person name="Lind A.E."/>
            <person name="van Eijk R."/>
            <person name="Schleper C."/>
            <person name="Guy L."/>
            <person name="Ettema T.J."/>
        </authorList>
    </citation>
    <scope>NUCLEOTIDE SEQUENCE</scope>
</reference>
<accession>A0A0F9KFF8</accession>